<dbReference type="SUPFAM" id="SSF52540">
    <property type="entry name" value="P-loop containing nucleoside triphosphate hydrolases"/>
    <property type="match status" value="1"/>
</dbReference>
<comment type="caution">
    <text evidence="1">The sequence shown here is derived from an EMBL/GenBank/DDBJ whole genome shotgun (WGS) entry which is preliminary data.</text>
</comment>
<organism evidence="1 2">
    <name type="scientific">Sulfitobacter porphyrae</name>
    <dbReference type="NCBI Taxonomy" id="1246864"/>
    <lineage>
        <taxon>Bacteria</taxon>
        <taxon>Pseudomonadati</taxon>
        <taxon>Pseudomonadota</taxon>
        <taxon>Alphaproteobacteria</taxon>
        <taxon>Rhodobacterales</taxon>
        <taxon>Roseobacteraceae</taxon>
        <taxon>Sulfitobacter</taxon>
    </lineage>
</organism>
<dbReference type="Proteomes" id="UP001596353">
    <property type="component" value="Unassembled WGS sequence"/>
</dbReference>
<evidence type="ECO:0000313" key="1">
    <source>
        <dbReference type="EMBL" id="MFC6759136.1"/>
    </source>
</evidence>
<protein>
    <submittedName>
        <fullName evidence="1">Sulfotransferase</fullName>
    </submittedName>
</protein>
<proteinExistence type="predicted"/>
<keyword evidence="2" id="KW-1185">Reference proteome</keyword>
<dbReference type="EMBL" id="JBHSWG010000001">
    <property type="protein sequence ID" value="MFC6759136.1"/>
    <property type="molecule type" value="Genomic_DNA"/>
</dbReference>
<dbReference type="Gene3D" id="3.40.50.300">
    <property type="entry name" value="P-loop containing nucleotide triphosphate hydrolases"/>
    <property type="match status" value="1"/>
</dbReference>
<accession>A0ABW2B1M1</accession>
<evidence type="ECO:0000313" key="2">
    <source>
        <dbReference type="Proteomes" id="UP001596353"/>
    </source>
</evidence>
<gene>
    <name evidence="1" type="ORF">ACFQFQ_05920</name>
</gene>
<sequence length="279" mass="30109">MTNSSSAIRGPGGQLMGESRPVILLGRGGGGTRLLSEFVQGQGVFLGSEINKSFDSVEWVKTIYAIAIEVISGEAPPDAARRAGYITQLHETAAEVLARAGQVESGYWGWKLPETTLICDLARAAFPHAQCLHLVRHPVRASLRRTHMTSRMNNPMGRAALPAAYVHAGRDPALIETDSTHIHNAFSWLHQADLMARTFDGDPELHVVRFEDTLDRPDTTAAALSAFLYRAAPAAAPPLAVDAKRAGVIEMDADAARRVWDICGARAATFGYTLAEVLD</sequence>
<dbReference type="InterPro" id="IPR027417">
    <property type="entry name" value="P-loop_NTPase"/>
</dbReference>
<dbReference type="Pfam" id="PF13469">
    <property type="entry name" value="Sulfotransfer_3"/>
    <property type="match status" value="1"/>
</dbReference>
<reference evidence="2" key="1">
    <citation type="journal article" date="2019" name="Int. J. Syst. Evol. Microbiol.">
        <title>The Global Catalogue of Microorganisms (GCM) 10K type strain sequencing project: providing services to taxonomists for standard genome sequencing and annotation.</title>
        <authorList>
            <consortium name="The Broad Institute Genomics Platform"/>
            <consortium name="The Broad Institute Genome Sequencing Center for Infectious Disease"/>
            <person name="Wu L."/>
            <person name="Ma J."/>
        </authorList>
    </citation>
    <scope>NUCLEOTIDE SEQUENCE [LARGE SCALE GENOMIC DNA]</scope>
    <source>
        <strain evidence="2">CCUG 66188</strain>
    </source>
</reference>
<name>A0ABW2B1M1_9RHOB</name>